<organism evidence="2 3">
    <name type="scientific">Cocos nucifera</name>
    <name type="common">Coconut palm</name>
    <dbReference type="NCBI Taxonomy" id="13894"/>
    <lineage>
        <taxon>Eukaryota</taxon>
        <taxon>Viridiplantae</taxon>
        <taxon>Streptophyta</taxon>
        <taxon>Embryophyta</taxon>
        <taxon>Tracheophyta</taxon>
        <taxon>Spermatophyta</taxon>
        <taxon>Magnoliopsida</taxon>
        <taxon>Liliopsida</taxon>
        <taxon>Arecaceae</taxon>
        <taxon>Arecoideae</taxon>
        <taxon>Cocoseae</taxon>
        <taxon>Attaleinae</taxon>
        <taxon>Cocos</taxon>
    </lineage>
</organism>
<feature type="coiled-coil region" evidence="1">
    <location>
        <begin position="1"/>
        <end position="84"/>
    </location>
</feature>
<dbReference type="AlphaFoldDB" id="A0A8K0MUC8"/>
<keyword evidence="3" id="KW-1185">Reference proteome</keyword>
<evidence type="ECO:0000313" key="3">
    <source>
        <dbReference type="Proteomes" id="UP000797356"/>
    </source>
</evidence>
<feature type="coiled-coil region" evidence="1">
    <location>
        <begin position="182"/>
        <end position="209"/>
    </location>
</feature>
<dbReference type="EMBL" id="CM017872">
    <property type="protein sequence ID" value="KAG1326712.1"/>
    <property type="molecule type" value="Genomic_DNA"/>
</dbReference>
<protein>
    <submittedName>
        <fullName evidence="2">Uveal autoantigen with coiled-coil domains and ankyrin repeats</fullName>
    </submittedName>
</protein>
<proteinExistence type="predicted"/>
<accession>A0A8K0MUC8</accession>
<dbReference type="OrthoDB" id="1933536at2759"/>
<keyword evidence="1" id="KW-0175">Coiled coil</keyword>
<name>A0A8K0MUC8_COCNU</name>
<reference evidence="2" key="1">
    <citation type="journal article" date="2017" name="Gigascience">
        <title>The genome draft of coconut (Cocos nucifera).</title>
        <authorList>
            <person name="Xiao Y."/>
            <person name="Xu P."/>
            <person name="Fan H."/>
            <person name="Baudouin L."/>
            <person name="Xia W."/>
            <person name="Bocs S."/>
            <person name="Xu J."/>
            <person name="Li Q."/>
            <person name="Guo A."/>
            <person name="Zhou L."/>
            <person name="Li J."/>
            <person name="Wu Y."/>
            <person name="Ma Z."/>
            <person name="Armero A."/>
            <person name="Issali A.E."/>
            <person name="Liu N."/>
            <person name="Peng M."/>
            <person name="Yang Y."/>
        </authorList>
    </citation>
    <scope>NUCLEOTIDE SEQUENCE</scope>
    <source>
        <tissue evidence="2">Spear leaf of Hainan Tall coconut</tissue>
    </source>
</reference>
<gene>
    <name evidence="2" type="ORF">COCNU_01G006460</name>
</gene>
<dbReference type="Proteomes" id="UP000797356">
    <property type="component" value="Chromosome 1"/>
</dbReference>
<sequence length="290" mass="33790">MEMYLENMKNLRSQMHVIEEDAAIRSIDEQKQKTLVETLEKELQQVRSETKQFIEEVEEMAKTRAHINSEIAEKQTKLSSMQKESFTLSQTLELLQQEMVILSAKIKEKRSYYSKITEELNIKLKEQQDWLNSHKQKMMEDARLVEEYPIKPMDNHIDGNASIILAKIASLENMGHEMGGRYEDLMTQLESAKNKLEEVEAKRSDINIASSKSKELVEQLKHQIESVPSPLKEKDDNALEEEYKDLMADKAREMEYLHSLEDQINQLEGISQVVTCQCGEEYRVELMDKS</sequence>
<comment type="caution">
    <text evidence="2">The sequence shown here is derived from an EMBL/GenBank/DDBJ whole genome shotgun (WGS) entry which is preliminary data.</text>
</comment>
<reference evidence="2" key="2">
    <citation type="submission" date="2019-07" db="EMBL/GenBank/DDBJ databases">
        <authorList>
            <person name="Yang Y."/>
            <person name="Bocs S."/>
            <person name="Baudouin L."/>
        </authorList>
    </citation>
    <scope>NUCLEOTIDE SEQUENCE</scope>
    <source>
        <tissue evidence="2">Spear leaf of Hainan Tall coconut</tissue>
    </source>
</reference>
<dbReference type="PANTHER" id="PTHR38353:SF2">
    <property type="entry name" value="TROPOMYOSIN"/>
    <property type="match status" value="1"/>
</dbReference>
<evidence type="ECO:0000256" key="1">
    <source>
        <dbReference type="SAM" id="Coils"/>
    </source>
</evidence>
<dbReference type="PANTHER" id="PTHR38353">
    <property type="entry name" value="TROPOMYOSIN"/>
    <property type="match status" value="1"/>
</dbReference>
<evidence type="ECO:0000313" key="2">
    <source>
        <dbReference type="EMBL" id="KAG1326712.1"/>
    </source>
</evidence>